<evidence type="ECO:0000313" key="9">
    <source>
        <dbReference type="Proteomes" id="UP000319908"/>
    </source>
</evidence>
<dbReference type="FunFam" id="3.40.50.720:FF:000052">
    <property type="entry name" value="D-lactate dehydrogenase"/>
    <property type="match status" value="1"/>
</dbReference>
<feature type="domain" description="D-isomer specific 2-hydroxyacid dehydrogenase NAD-binding" evidence="7">
    <location>
        <begin position="145"/>
        <end position="332"/>
    </location>
</feature>
<dbReference type="Gene3D" id="3.40.50.720">
    <property type="entry name" value="NAD(P)-binding Rossmann-like Domain"/>
    <property type="match status" value="2"/>
</dbReference>
<feature type="transmembrane region" description="Helical" evidence="5">
    <location>
        <begin position="6"/>
        <end position="32"/>
    </location>
</feature>
<dbReference type="GO" id="GO:0051287">
    <property type="term" value="F:NAD binding"/>
    <property type="evidence" value="ECO:0007669"/>
    <property type="project" value="InterPro"/>
</dbReference>
<dbReference type="InterPro" id="IPR058205">
    <property type="entry name" value="D-LDH-like"/>
</dbReference>
<dbReference type="SUPFAM" id="SSF51735">
    <property type="entry name" value="NAD(P)-binding Rossmann-fold domains"/>
    <property type="match status" value="1"/>
</dbReference>
<dbReference type="GO" id="GO:0008720">
    <property type="term" value="F:D-lactate dehydrogenase (NAD+) activity"/>
    <property type="evidence" value="ECO:0007669"/>
    <property type="project" value="UniProtKB-EC"/>
</dbReference>
<evidence type="ECO:0000256" key="3">
    <source>
        <dbReference type="ARBA" id="ARBA00023027"/>
    </source>
</evidence>
<organism evidence="8 9">
    <name type="scientific">Allorhodopirellula heiligendammensis</name>
    <dbReference type="NCBI Taxonomy" id="2714739"/>
    <lineage>
        <taxon>Bacteria</taxon>
        <taxon>Pseudomonadati</taxon>
        <taxon>Planctomycetota</taxon>
        <taxon>Planctomycetia</taxon>
        <taxon>Pirellulales</taxon>
        <taxon>Pirellulaceae</taxon>
        <taxon>Allorhodopirellula</taxon>
    </lineage>
</organism>
<dbReference type="Proteomes" id="UP000319908">
    <property type="component" value="Unassembled WGS sequence"/>
</dbReference>
<dbReference type="EMBL" id="SJPU01000003">
    <property type="protein sequence ID" value="TWU10567.1"/>
    <property type="molecule type" value="Genomic_DNA"/>
</dbReference>
<keyword evidence="3" id="KW-0520">NAD</keyword>
<dbReference type="SUPFAM" id="SSF52283">
    <property type="entry name" value="Formate/glycerate dehydrogenase catalytic domain-like"/>
    <property type="match status" value="1"/>
</dbReference>
<evidence type="ECO:0000256" key="5">
    <source>
        <dbReference type="SAM" id="Phobius"/>
    </source>
</evidence>
<keyword evidence="2 4" id="KW-0560">Oxidoreductase</keyword>
<dbReference type="PANTHER" id="PTHR43026">
    <property type="entry name" value="2-HYDROXYACID DEHYDROGENASE HOMOLOG 1-RELATED"/>
    <property type="match status" value="1"/>
</dbReference>
<proteinExistence type="inferred from homology"/>
<dbReference type="Pfam" id="PF02826">
    <property type="entry name" value="2-Hacid_dh_C"/>
    <property type="match status" value="1"/>
</dbReference>
<sequence>MLAKVLFGAIPAPVSPVPLILIRIHSILLILLRSSMKIIVYSTKPYDREFLSAAAESTDHRLAFLETRLTSSTAMLAHGHDAVCAFVNDQLDSEVLEVLSQAGIKLIALRCAGFNNVDLPAAKDRGFTVVRVPQYSPHAVAEFAVALLLTLNRNVHRAYGRTRDGNFTLDGLLGFDLHGRTVGVVGTGKIGCEFAKIMHGFGCRLVGLDVHRNPTCEQIGMKYLELEEFLGCTDVISLHCPLTPQTHHLVDHHAVERMKPGVTIINTSRGAVVDTKAVIAGLKSGKIGRLGLDVYEEEGDVFFEDLSNRVISDDTLSRLLTFPNVLITSHQAFFTQEALTQIAETTIRNVSEFAATAQCQNTVT</sequence>
<protein>
    <submittedName>
        <fullName evidence="8">D-lactate dehydrogenase</fullName>
        <ecNumber evidence="8">1.1.1.28</ecNumber>
    </submittedName>
</protein>
<dbReference type="AlphaFoldDB" id="A0A5C6BFZ9"/>
<evidence type="ECO:0000259" key="6">
    <source>
        <dbReference type="Pfam" id="PF00389"/>
    </source>
</evidence>
<dbReference type="CDD" id="cd12183">
    <property type="entry name" value="LDH_like_2"/>
    <property type="match status" value="1"/>
</dbReference>
<evidence type="ECO:0000259" key="7">
    <source>
        <dbReference type="Pfam" id="PF02826"/>
    </source>
</evidence>
<dbReference type="InterPro" id="IPR006139">
    <property type="entry name" value="D-isomer_2_OHA_DH_cat_dom"/>
</dbReference>
<keyword evidence="9" id="KW-1185">Reference proteome</keyword>
<feature type="domain" description="D-isomer specific 2-hydroxyacid dehydrogenase catalytic" evidence="6">
    <location>
        <begin position="39"/>
        <end position="363"/>
    </location>
</feature>
<dbReference type="Pfam" id="PF00389">
    <property type="entry name" value="2-Hacid_dh"/>
    <property type="match status" value="1"/>
</dbReference>
<dbReference type="EC" id="1.1.1.28" evidence="8"/>
<dbReference type="InterPro" id="IPR036291">
    <property type="entry name" value="NAD(P)-bd_dom_sf"/>
</dbReference>
<comment type="caution">
    <text evidence="8">The sequence shown here is derived from an EMBL/GenBank/DDBJ whole genome shotgun (WGS) entry which is preliminary data.</text>
</comment>
<gene>
    <name evidence="8" type="primary">ldhA</name>
    <name evidence="8" type="ORF">Poly21_44720</name>
</gene>
<keyword evidence="5" id="KW-0472">Membrane</keyword>
<evidence type="ECO:0000256" key="4">
    <source>
        <dbReference type="RuleBase" id="RU003719"/>
    </source>
</evidence>
<reference evidence="8 9" key="1">
    <citation type="journal article" date="2020" name="Antonie Van Leeuwenhoek">
        <title>Rhodopirellula heiligendammensis sp. nov., Rhodopirellula pilleata sp. nov., and Rhodopirellula solitaria sp. nov. isolated from natural or artificial marine surfaces in Northern Germany and California, USA, and emended description of the genus Rhodopirellula.</title>
        <authorList>
            <person name="Kallscheuer N."/>
            <person name="Wiegand S."/>
            <person name="Jogler M."/>
            <person name="Boedeker C."/>
            <person name="Peeters S.H."/>
            <person name="Rast P."/>
            <person name="Heuer A."/>
            <person name="Jetten M.S.M."/>
            <person name="Rohde M."/>
            <person name="Jogler C."/>
        </authorList>
    </citation>
    <scope>NUCLEOTIDE SEQUENCE [LARGE SCALE GENOMIC DNA]</scope>
    <source>
        <strain evidence="8 9">Poly21</strain>
    </source>
</reference>
<evidence type="ECO:0000256" key="2">
    <source>
        <dbReference type="ARBA" id="ARBA00023002"/>
    </source>
</evidence>
<name>A0A5C6BFZ9_9BACT</name>
<evidence type="ECO:0000313" key="8">
    <source>
        <dbReference type="EMBL" id="TWU10567.1"/>
    </source>
</evidence>
<evidence type="ECO:0000256" key="1">
    <source>
        <dbReference type="ARBA" id="ARBA00005854"/>
    </source>
</evidence>
<keyword evidence="5" id="KW-1133">Transmembrane helix</keyword>
<comment type="similarity">
    <text evidence="1 4">Belongs to the D-isomer specific 2-hydroxyacid dehydrogenase family.</text>
</comment>
<keyword evidence="5" id="KW-0812">Transmembrane</keyword>
<dbReference type="InterPro" id="IPR006140">
    <property type="entry name" value="D-isomer_DH_NAD-bd"/>
</dbReference>
<dbReference type="PANTHER" id="PTHR43026:SF1">
    <property type="entry name" value="2-HYDROXYACID DEHYDROGENASE HOMOLOG 1-RELATED"/>
    <property type="match status" value="1"/>
</dbReference>
<accession>A0A5C6BFZ9</accession>